<name>A0ABM5E2G7_VICPA</name>
<reference evidence="1" key="1">
    <citation type="submission" date="2025-05" db="UniProtKB">
        <authorList>
            <consortium name="RefSeq"/>
        </authorList>
    </citation>
    <scope>NUCLEOTIDE SEQUENCE [LARGE SCALE GENOMIC DNA]</scope>
</reference>
<dbReference type="Gene3D" id="3.30.70.240">
    <property type="match status" value="1"/>
</dbReference>
<evidence type="ECO:0000313" key="1">
    <source>
        <dbReference type="Proteomes" id="UP001652581"/>
    </source>
</evidence>
<protein>
    <submittedName>
        <fullName evidence="2">Elongation factor 2-like</fullName>
    </submittedName>
</protein>
<sequence length="100" mass="10837">MEEAVGGVYWGLNKKQGHVFEDSQVAGNLVFVVKVHLPENEVLWLRCQCEVPLRLAAGLYPSACLTSGGSCLETPWIAPSAPAKGRNEDIPALADFLDEL</sequence>
<accession>A0ABM5E2G7</accession>
<dbReference type="GeneID" id="140699298"/>
<gene>
    <name evidence="2" type="primary">LOC140699298</name>
</gene>
<dbReference type="RefSeq" id="XP_072827349.1">
    <property type="nucleotide sequence ID" value="XM_072971248.1"/>
</dbReference>
<proteinExistence type="predicted"/>
<evidence type="ECO:0000313" key="2">
    <source>
        <dbReference type="RefSeq" id="XP_072827349.1"/>
    </source>
</evidence>
<dbReference type="Proteomes" id="UP001652581">
    <property type="component" value="Chromosome 1"/>
</dbReference>
<keyword evidence="1" id="KW-1185">Reference proteome</keyword>
<reference evidence="2" key="2">
    <citation type="submission" date="2025-08" db="UniProtKB">
        <authorList>
            <consortium name="RefSeq"/>
        </authorList>
    </citation>
    <scope>IDENTIFICATION</scope>
</reference>
<organism evidence="1 2">
    <name type="scientific">Vicugna pacos</name>
    <name type="common">Alpaca</name>
    <name type="synonym">Lama pacos</name>
    <dbReference type="NCBI Taxonomy" id="30538"/>
    <lineage>
        <taxon>Eukaryota</taxon>
        <taxon>Metazoa</taxon>
        <taxon>Chordata</taxon>
        <taxon>Craniata</taxon>
        <taxon>Vertebrata</taxon>
        <taxon>Euteleostomi</taxon>
        <taxon>Mammalia</taxon>
        <taxon>Eutheria</taxon>
        <taxon>Laurasiatheria</taxon>
        <taxon>Artiodactyla</taxon>
        <taxon>Tylopoda</taxon>
        <taxon>Camelidae</taxon>
        <taxon>Vicugna</taxon>
    </lineage>
</organism>